<evidence type="ECO:0000313" key="8">
    <source>
        <dbReference type="EMBL" id="NOL51761.1"/>
    </source>
</evidence>
<evidence type="ECO:0000256" key="7">
    <source>
        <dbReference type="ARBA" id="ARBA00048472"/>
    </source>
</evidence>
<gene>
    <name evidence="8" type="ORF">HKX39_06190</name>
</gene>
<dbReference type="GO" id="GO:0106361">
    <property type="term" value="F:protein-arginine rhamnosyltransferase activity"/>
    <property type="evidence" value="ECO:0007669"/>
    <property type="project" value="InterPro"/>
</dbReference>
<comment type="function">
    <text evidence="3">Protein-arginine rhamnosyltransferase that catalyzes the transfer of a single rhamnose to elongation factor P (EF-P) on 'Lys-32', a modification required for EF-P-dependent rescue of polyproline stalled ribosomes.</text>
</comment>
<evidence type="ECO:0000256" key="5">
    <source>
        <dbReference type="ARBA" id="ARBA00024416"/>
    </source>
</evidence>
<evidence type="ECO:0000256" key="3">
    <source>
        <dbReference type="ARBA" id="ARBA00024303"/>
    </source>
</evidence>
<keyword evidence="2 8" id="KW-0808">Transferase</keyword>
<proteinExistence type="inferred from homology"/>
<evidence type="ECO:0000256" key="1">
    <source>
        <dbReference type="ARBA" id="ARBA00022676"/>
    </source>
</evidence>
<dbReference type="RefSeq" id="WP_171680464.1">
    <property type="nucleotide sequence ID" value="NZ_JABGBN010000004.1"/>
</dbReference>
<protein>
    <recommendedName>
        <fullName evidence="5">Protein-arginine rhamnosyltransferase</fullName>
    </recommendedName>
    <alternativeName>
        <fullName evidence="6">EF-P arginine rhamnosyltransferase</fullName>
    </alternativeName>
</protein>
<dbReference type="GO" id="GO:0003746">
    <property type="term" value="F:translation elongation factor activity"/>
    <property type="evidence" value="ECO:0007669"/>
    <property type="project" value="UniProtKB-KW"/>
</dbReference>
<comment type="catalytic activity">
    <reaction evidence="7">
        <text>dTDP-beta-L-rhamnose + L-arginyl-[protein] = N(omega)-(alpha-L-rhamnosyl)-L-arginyl-[protein] + dTDP + H(+)</text>
        <dbReference type="Rhea" id="RHEA:66692"/>
        <dbReference type="Rhea" id="RHEA-COMP:10532"/>
        <dbReference type="Rhea" id="RHEA-COMP:17096"/>
        <dbReference type="ChEBI" id="CHEBI:15378"/>
        <dbReference type="ChEBI" id="CHEBI:29965"/>
        <dbReference type="ChEBI" id="CHEBI:57510"/>
        <dbReference type="ChEBI" id="CHEBI:58369"/>
        <dbReference type="ChEBI" id="CHEBI:167445"/>
    </reaction>
    <physiologicalReaction direction="left-to-right" evidence="7">
        <dbReference type="Rhea" id="RHEA:66693"/>
    </physiologicalReaction>
</comment>
<dbReference type="InterPro" id="IPR016633">
    <property type="entry name" value="EarP"/>
</dbReference>
<keyword evidence="8" id="KW-0648">Protein biosynthesis</keyword>
<evidence type="ECO:0000256" key="6">
    <source>
        <dbReference type="ARBA" id="ARBA00030025"/>
    </source>
</evidence>
<evidence type="ECO:0000313" key="9">
    <source>
        <dbReference type="Proteomes" id="UP000537862"/>
    </source>
</evidence>
<comment type="similarity">
    <text evidence="4">Belongs to the glycosyltransferase 104 family.</text>
</comment>
<sequence length="487" mass="56191">MKNTPFIDIFCRVIDNYGDIGVCWRFAKDLHHTLHINDTQNTHNIHTKFSKDSLFHQLFQASTHQPYPIRLWVDDLVSFAKIEPELMALLPSVSTADTPSVNMNETIVTTNSTLDTVATPPPFQTHIKGIHIIHWTPHTVQQLLLHRQQAIHPAPIVIEAFGTDLDESFIQAMPGHTHYWFNLEYLSAEDWIESFHGQASPQKNGVPKYFFFPGFTSKTGGLIREVDLINRLSHFSHDDKVQWLTHYIHPMAAQAYVENARLIHLFCYPSAPLASLVEALCEVYATDHRPTLLLLAEGILPHAEHILAGYVTQTGADIRLQRFSFIPQAQFDYLLNIADFNIIRGEDSFVRAIWSGQPFLWHIYEQQDDTHFEKLKAWLNSYPLPHPLAQLQYDWNYYAAWNNPLIKPAPIEEAEKAKATLHQQLVQHWCALFSSSSCMDFFTTDISSKKMTSLWQEVQDFHLRYREDLLKNPTLSFSMLNFQAKQS</sequence>
<keyword evidence="8" id="KW-0251">Elongation factor</keyword>
<keyword evidence="1" id="KW-0328">Glycosyltransferase</keyword>
<reference evidence="8 9" key="1">
    <citation type="submission" date="2020-05" db="EMBL/GenBank/DDBJ databases">
        <authorList>
            <person name="Niu N."/>
        </authorList>
    </citation>
    <scope>NUCLEOTIDE SEQUENCE [LARGE SCALE GENOMIC DNA]</scope>
    <source>
        <strain evidence="8 9">3340-03</strain>
    </source>
</reference>
<dbReference type="AlphaFoldDB" id="A0A849P559"/>
<accession>A0A849P559</accession>
<organism evidence="8 9">
    <name type="scientific">Pelistega suis</name>
    <dbReference type="NCBI Taxonomy" id="1631957"/>
    <lineage>
        <taxon>Bacteria</taxon>
        <taxon>Pseudomonadati</taxon>
        <taxon>Pseudomonadota</taxon>
        <taxon>Betaproteobacteria</taxon>
        <taxon>Burkholderiales</taxon>
        <taxon>Alcaligenaceae</taxon>
        <taxon>Pelistega</taxon>
    </lineage>
</organism>
<evidence type="ECO:0000256" key="2">
    <source>
        <dbReference type="ARBA" id="ARBA00022679"/>
    </source>
</evidence>
<comment type="caution">
    <text evidence="8">The sequence shown here is derived from an EMBL/GenBank/DDBJ whole genome shotgun (WGS) entry which is preliminary data.</text>
</comment>
<name>A0A849P559_9BURK</name>
<dbReference type="EMBL" id="JABGBN010000004">
    <property type="protein sequence ID" value="NOL51761.1"/>
    <property type="molecule type" value="Genomic_DNA"/>
</dbReference>
<dbReference type="Proteomes" id="UP000537862">
    <property type="component" value="Unassembled WGS sequence"/>
</dbReference>
<keyword evidence="9" id="KW-1185">Reference proteome</keyword>
<dbReference type="Pfam" id="PF10093">
    <property type="entry name" value="EarP"/>
    <property type="match status" value="2"/>
</dbReference>
<evidence type="ECO:0000256" key="4">
    <source>
        <dbReference type="ARBA" id="ARBA00024346"/>
    </source>
</evidence>